<evidence type="ECO:0000313" key="3">
    <source>
        <dbReference type="EMBL" id="CAF3911653.1"/>
    </source>
</evidence>
<dbReference type="EMBL" id="CAJNOQ010006809">
    <property type="protein sequence ID" value="CAF1148126.1"/>
    <property type="molecule type" value="Genomic_DNA"/>
</dbReference>
<protein>
    <submittedName>
        <fullName evidence="2">Uncharacterized protein</fullName>
    </submittedName>
</protein>
<feature type="compositionally biased region" description="Polar residues" evidence="1">
    <location>
        <begin position="140"/>
        <end position="168"/>
    </location>
</feature>
<proteinExistence type="predicted"/>
<feature type="compositionally biased region" description="Low complexity" evidence="1">
    <location>
        <begin position="169"/>
        <end position="190"/>
    </location>
</feature>
<feature type="region of interest" description="Disordered" evidence="1">
    <location>
        <begin position="126"/>
        <end position="197"/>
    </location>
</feature>
<sequence>MNFIHTHFFSPSPLTHIDRVCDDYQRQVQDKAWQLQNDIREWRENTVKQINQHTDVQIRLLETWKYNTLRRIQEEKSVYSDWIIVYSEKKDDNEVKNIIRLYESLKYKLEELTYDMKPSVFFPYAPSSEQQQQQQQQSQATKQTDQLYNSTHKTGQQLSTRTSNDISNSRQSLTPSTTTTTTDETSNTKSRFNQESDFINQKQRTLVLL</sequence>
<name>A0A814SJA2_9BILA</name>
<dbReference type="Proteomes" id="UP000681722">
    <property type="component" value="Unassembled WGS sequence"/>
</dbReference>
<reference evidence="2" key="1">
    <citation type="submission" date="2021-02" db="EMBL/GenBank/DDBJ databases">
        <authorList>
            <person name="Nowell W R."/>
        </authorList>
    </citation>
    <scope>NUCLEOTIDE SEQUENCE</scope>
</reference>
<feature type="compositionally biased region" description="Low complexity" evidence="1">
    <location>
        <begin position="127"/>
        <end position="139"/>
    </location>
</feature>
<accession>A0A814SJA2</accession>
<evidence type="ECO:0000256" key="1">
    <source>
        <dbReference type="SAM" id="MobiDB-lite"/>
    </source>
</evidence>
<comment type="caution">
    <text evidence="2">The sequence shown here is derived from an EMBL/GenBank/DDBJ whole genome shotgun (WGS) entry which is preliminary data.</text>
</comment>
<evidence type="ECO:0000313" key="4">
    <source>
        <dbReference type="Proteomes" id="UP000663829"/>
    </source>
</evidence>
<keyword evidence="4" id="KW-1185">Reference proteome</keyword>
<organism evidence="2 4">
    <name type="scientific">Didymodactylos carnosus</name>
    <dbReference type="NCBI Taxonomy" id="1234261"/>
    <lineage>
        <taxon>Eukaryota</taxon>
        <taxon>Metazoa</taxon>
        <taxon>Spiralia</taxon>
        <taxon>Gnathifera</taxon>
        <taxon>Rotifera</taxon>
        <taxon>Eurotatoria</taxon>
        <taxon>Bdelloidea</taxon>
        <taxon>Philodinida</taxon>
        <taxon>Philodinidae</taxon>
        <taxon>Didymodactylos</taxon>
    </lineage>
</organism>
<gene>
    <name evidence="2" type="ORF">GPM918_LOCUS21036</name>
    <name evidence="3" type="ORF">SRO942_LOCUS21032</name>
</gene>
<dbReference type="Proteomes" id="UP000663829">
    <property type="component" value="Unassembled WGS sequence"/>
</dbReference>
<dbReference type="AlphaFoldDB" id="A0A814SJA2"/>
<evidence type="ECO:0000313" key="2">
    <source>
        <dbReference type="EMBL" id="CAF1148126.1"/>
    </source>
</evidence>
<dbReference type="EMBL" id="CAJOBC010006808">
    <property type="protein sequence ID" value="CAF3911653.1"/>
    <property type="molecule type" value="Genomic_DNA"/>
</dbReference>